<dbReference type="PROSITE" id="PS50888">
    <property type="entry name" value="BHLH"/>
    <property type="match status" value="1"/>
</dbReference>
<keyword evidence="7" id="KW-0472">Membrane</keyword>
<sequence length="596" mass="63738">MWAWGRRWRVARSKRGRGGKLGIAGATHAREAARAAAGVAFAMHFVIRLKLIRRRNDFLVTWLFFFRAVLINLYAVCSGFGWRAESSKIKGSPVATGCPDTPFLVSSDPHPTCYSLEALDCSLETSLAHQRDAMAAMTGLQRSSRHCTGTASSVVYFMAQEAHEAPVVGGSRSSSSPSRDTGMWESPRQTQAHTPFPSWIPYAGTFAAGVGMVAAADSSLPSERGPGPDCAWNQSAPSVGARDGGSGYRGNYFLSLLDSKNVTPEMFEDDVVVLPAASPSRDYLGVGGGAAAAASNMAGPAAAYGLLDPYYSPVVASRAPPVDHETASSPLVYSGDGVVRGTSMPCYDDHEEKRPTGGRQPQGFGAPAAAFLQEMMIPSRVETKLHSGLGYLGMVSQRLETSFGVVGSLPDAAGSFSDEYNSNRSSADFMSSNSNRSLEKRVGGSSSGRGAATRRKSDGGLGGNTKKSKQEASPKASSAPKQPQVPRVKIGEKITALQQIVSPFGKTDTSSVLFETIEYIKFLHEQIRMFSEPYMTKSSYKGHIGLRGEEEESGTGHDLRGRGLCLVPVSLTSQAYQEDDTLPDCWAPAYRGCLYR</sequence>
<dbReference type="CDD" id="cd11393">
    <property type="entry name" value="bHLH_AtbHLH_like"/>
    <property type="match status" value="1"/>
</dbReference>
<dbReference type="PANTHER" id="PTHR16223:SF139">
    <property type="entry name" value="BHLH DOMAIN-CONTAINING PROTEIN"/>
    <property type="match status" value="1"/>
</dbReference>
<feature type="compositionally biased region" description="Polar residues" evidence="6">
    <location>
        <begin position="419"/>
        <end position="436"/>
    </location>
</feature>
<dbReference type="InterPro" id="IPR011598">
    <property type="entry name" value="bHLH_dom"/>
</dbReference>
<dbReference type="ExpressionAtlas" id="A0A3L6G7J6">
    <property type="expression patterns" value="baseline and differential"/>
</dbReference>
<feature type="compositionally biased region" description="Low complexity" evidence="6">
    <location>
        <begin position="167"/>
        <end position="179"/>
    </location>
</feature>
<evidence type="ECO:0000256" key="5">
    <source>
        <dbReference type="ARBA" id="ARBA00023242"/>
    </source>
</evidence>
<keyword evidence="7" id="KW-1133">Transmembrane helix</keyword>
<keyword evidence="3" id="KW-0805">Transcription regulation</keyword>
<dbReference type="Proteomes" id="UP000251960">
    <property type="component" value="Chromosome 10"/>
</dbReference>
<feature type="transmembrane region" description="Helical" evidence="7">
    <location>
        <begin position="58"/>
        <end position="82"/>
    </location>
</feature>
<evidence type="ECO:0000259" key="8">
    <source>
        <dbReference type="PROSITE" id="PS50888"/>
    </source>
</evidence>
<organism evidence="9">
    <name type="scientific">Zea mays</name>
    <name type="common">Maize</name>
    <dbReference type="NCBI Taxonomy" id="4577"/>
    <lineage>
        <taxon>Eukaryota</taxon>
        <taxon>Viridiplantae</taxon>
        <taxon>Streptophyta</taxon>
        <taxon>Embryophyta</taxon>
        <taxon>Tracheophyta</taxon>
        <taxon>Spermatophyta</taxon>
        <taxon>Magnoliopsida</taxon>
        <taxon>Liliopsida</taxon>
        <taxon>Poales</taxon>
        <taxon>Poaceae</taxon>
        <taxon>PACMAD clade</taxon>
        <taxon>Panicoideae</taxon>
        <taxon>Andropogonodae</taxon>
        <taxon>Andropogoneae</taxon>
        <taxon>Tripsacinae</taxon>
        <taxon>Zea</taxon>
    </lineage>
</organism>
<evidence type="ECO:0000256" key="7">
    <source>
        <dbReference type="SAM" id="Phobius"/>
    </source>
</evidence>
<keyword evidence="7" id="KW-0812">Transmembrane</keyword>
<dbReference type="GO" id="GO:0003700">
    <property type="term" value="F:DNA-binding transcription factor activity"/>
    <property type="evidence" value="ECO:0007669"/>
    <property type="project" value="InterPro"/>
</dbReference>
<comment type="similarity">
    <text evidence="2">Belongs to the bHLH protein family.</text>
</comment>
<reference evidence="9" key="1">
    <citation type="journal article" date="2018" name="Nat. Genet.">
        <title>Extensive intraspecific gene order and gene structural variations between Mo17 and other maize genomes.</title>
        <authorList>
            <person name="Sun S."/>
            <person name="Zhou Y."/>
            <person name="Chen J."/>
            <person name="Shi J."/>
            <person name="Zhao H."/>
            <person name="Zhao H."/>
            <person name="Song W."/>
            <person name="Zhang M."/>
            <person name="Cui Y."/>
            <person name="Dong X."/>
            <person name="Liu H."/>
            <person name="Ma X."/>
            <person name="Jiao Y."/>
            <person name="Wang B."/>
            <person name="Wei X."/>
            <person name="Stein J.C."/>
            <person name="Glaubitz J.C."/>
            <person name="Lu F."/>
            <person name="Yu G."/>
            <person name="Liang C."/>
            <person name="Fengler K."/>
            <person name="Li B."/>
            <person name="Rafalski A."/>
            <person name="Schnable P.S."/>
            <person name="Ware D.H."/>
            <person name="Buckler E.S."/>
            <person name="Lai J."/>
        </authorList>
    </citation>
    <scope>NUCLEOTIDE SEQUENCE [LARGE SCALE GENOMIC DNA]</scope>
    <source>
        <tissue evidence="9">Seedling</tissue>
    </source>
</reference>
<evidence type="ECO:0000256" key="1">
    <source>
        <dbReference type="ARBA" id="ARBA00004123"/>
    </source>
</evidence>
<feature type="region of interest" description="Disordered" evidence="6">
    <location>
        <begin position="167"/>
        <end position="191"/>
    </location>
</feature>
<proteinExistence type="inferred from homology"/>
<evidence type="ECO:0000256" key="3">
    <source>
        <dbReference type="ARBA" id="ARBA00023015"/>
    </source>
</evidence>
<dbReference type="PANTHER" id="PTHR16223">
    <property type="entry name" value="TRANSCRIPTION FACTOR BHLH83-RELATED"/>
    <property type="match status" value="1"/>
</dbReference>
<protein>
    <submittedName>
        <fullName evidence="9">Transcription factor bHLH111</fullName>
    </submittedName>
</protein>
<evidence type="ECO:0000256" key="6">
    <source>
        <dbReference type="SAM" id="MobiDB-lite"/>
    </source>
</evidence>
<dbReference type="InterPro" id="IPR045239">
    <property type="entry name" value="bHLH95_bHLH"/>
</dbReference>
<feature type="domain" description="BHLH" evidence="8">
    <location>
        <begin position="474"/>
        <end position="523"/>
    </location>
</feature>
<dbReference type="EMBL" id="NCVQ01000002">
    <property type="protein sequence ID" value="PWZ44511.1"/>
    <property type="molecule type" value="Genomic_DNA"/>
</dbReference>
<evidence type="ECO:0000256" key="4">
    <source>
        <dbReference type="ARBA" id="ARBA00023163"/>
    </source>
</evidence>
<feature type="region of interest" description="Disordered" evidence="6">
    <location>
        <begin position="218"/>
        <end position="243"/>
    </location>
</feature>
<name>A0A3L6G7J6_MAIZE</name>
<dbReference type="InterPro" id="IPR036638">
    <property type="entry name" value="HLH_DNA-bd_sf"/>
</dbReference>
<accession>A0A3L6G7J6</accession>
<keyword evidence="4" id="KW-0804">Transcription</keyword>
<comment type="subcellular location">
    <subcellularLocation>
        <location evidence="1">Nucleus</location>
    </subcellularLocation>
</comment>
<dbReference type="GO" id="GO:0046983">
    <property type="term" value="F:protein dimerization activity"/>
    <property type="evidence" value="ECO:0007669"/>
    <property type="project" value="InterPro"/>
</dbReference>
<feature type="region of interest" description="Disordered" evidence="6">
    <location>
        <begin position="419"/>
        <end position="487"/>
    </location>
</feature>
<dbReference type="AlphaFoldDB" id="A0A3L6G7J6"/>
<dbReference type="InterPro" id="IPR045843">
    <property type="entry name" value="IND-like"/>
</dbReference>
<dbReference type="GO" id="GO:0005634">
    <property type="term" value="C:nucleus"/>
    <property type="evidence" value="ECO:0007669"/>
    <property type="project" value="UniProtKB-SubCell"/>
</dbReference>
<comment type="caution">
    <text evidence="9">The sequence shown here is derived from an EMBL/GenBank/DDBJ whole genome shotgun (WGS) entry which is preliminary data.</text>
</comment>
<evidence type="ECO:0000313" key="9">
    <source>
        <dbReference type="EMBL" id="PWZ44511.1"/>
    </source>
</evidence>
<keyword evidence="5" id="KW-0539">Nucleus</keyword>
<evidence type="ECO:0000256" key="2">
    <source>
        <dbReference type="ARBA" id="ARBA00005510"/>
    </source>
</evidence>
<dbReference type="SUPFAM" id="SSF47459">
    <property type="entry name" value="HLH, helix-loop-helix DNA-binding domain"/>
    <property type="match status" value="1"/>
</dbReference>
<gene>
    <name evidence="9" type="primary">BHLH111_3</name>
    <name evidence="9" type="ORF">Zm00014a_007752</name>
</gene>